<dbReference type="AlphaFoldDB" id="A0A9N7VML8"/>
<name>A0A9N7VML8_PLEPL</name>
<dbReference type="EMBL" id="CADEAL010004236">
    <property type="protein sequence ID" value="CAB1455016.1"/>
    <property type="molecule type" value="Genomic_DNA"/>
</dbReference>
<evidence type="ECO:0000313" key="3">
    <source>
        <dbReference type="Proteomes" id="UP001153269"/>
    </source>
</evidence>
<accession>A0A9N7VML8</accession>
<feature type="region of interest" description="Disordered" evidence="1">
    <location>
        <begin position="1"/>
        <end position="74"/>
    </location>
</feature>
<organism evidence="2 3">
    <name type="scientific">Pleuronectes platessa</name>
    <name type="common">European plaice</name>
    <dbReference type="NCBI Taxonomy" id="8262"/>
    <lineage>
        <taxon>Eukaryota</taxon>
        <taxon>Metazoa</taxon>
        <taxon>Chordata</taxon>
        <taxon>Craniata</taxon>
        <taxon>Vertebrata</taxon>
        <taxon>Euteleostomi</taxon>
        <taxon>Actinopterygii</taxon>
        <taxon>Neopterygii</taxon>
        <taxon>Teleostei</taxon>
        <taxon>Neoteleostei</taxon>
        <taxon>Acanthomorphata</taxon>
        <taxon>Carangaria</taxon>
        <taxon>Pleuronectiformes</taxon>
        <taxon>Pleuronectoidei</taxon>
        <taxon>Pleuronectidae</taxon>
        <taxon>Pleuronectes</taxon>
    </lineage>
</organism>
<dbReference type="Proteomes" id="UP001153269">
    <property type="component" value="Unassembled WGS sequence"/>
</dbReference>
<reference evidence="2" key="1">
    <citation type="submission" date="2020-03" db="EMBL/GenBank/DDBJ databases">
        <authorList>
            <person name="Weist P."/>
        </authorList>
    </citation>
    <scope>NUCLEOTIDE SEQUENCE</scope>
</reference>
<evidence type="ECO:0000313" key="2">
    <source>
        <dbReference type="EMBL" id="CAB1455016.1"/>
    </source>
</evidence>
<protein>
    <submittedName>
        <fullName evidence="2">Uncharacterized protein</fullName>
    </submittedName>
</protein>
<keyword evidence="3" id="KW-1185">Reference proteome</keyword>
<proteinExistence type="predicted"/>
<comment type="caution">
    <text evidence="2">The sequence shown here is derived from an EMBL/GenBank/DDBJ whole genome shotgun (WGS) entry which is preliminary data.</text>
</comment>
<feature type="compositionally biased region" description="Polar residues" evidence="1">
    <location>
        <begin position="28"/>
        <end position="42"/>
    </location>
</feature>
<evidence type="ECO:0000256" key="1">
    <source>
        <dbReference type="SAM" id="MobiDB-lite"/>
    </source>
</evidence>
<sequence>MAGHTGSAEPFSRRDPALADRLSHCGLMQSSEDQQGSAQHSAVQRDGAEDESLLCHRWKTPRGRPPQPGLSPRPTCYKTWRLVGRSPNTGVNTGDFKHSQEEGQVAAFF</sequence>
<gene>
    <name evidence="2" type="ORF">PLEPLA_LOCUS42786</name>
</gene>
<feature type="compositionally biased region" description="Basic and acidic residues" evidence="1">
    <location>
        <begin position="11"/>
        <end position="23"/>
    </location>
</feature>